<name>A0ABD2JUA5_9BILA</name>
<accession>A0ABD2JUA5</accession>
<dbReference type="PANTHER" id="PTHR43884">
    <property type="entry name" value="ACYL-COA DEHYDROGENASE"/>
    <property type="match status" value="1"/>
</dbReference>
<proteinExistence type="predicted"/>
<dbReference type="Gene3D" id="2.40.110.10">
    <property type="entry name" value="Butyryl-CoA Dehydrogenase, subunit A, domain 2"/>
    <property type="match status" value="1"/>
</dbReference>
<dbReference type="SUPFAM" id="SSF56645">
    <property type="entry name" value="Acyl-CoA dehydrogenase NM domain-like"/>
    <property type="match status" value="1"/>
</dbReference>
<comment type="cofactor">
    <cofactor evidence="1">
        <name>FAD</name>
        <dbReference type="ChEBI" id="CHEBI:57692"/>
    </cofactor>
</comment>
<comment type="caution">
    <text evidence="11">The sequence shown here is derived from an EMBL/GenBank/DDBJ whole genome shotgun (WGS) entry which is preliminary data.</text>
</comment>
<evidence type="ECO:0000256" key="6">
    <source>
        <dbReference type="ARBA" id="ARBA00040902"/>
    </source>
</evidence>
<dbReference type="AlphaFoldDB" id="A0ABD2JUA5"/>
<comment type="function">
    <text evidence="7">Very long-chain specific acyl-CoA dehydrogenase is one of the acyl-CoA dehydrogenases that catalyze the first step of mitochondrial fatty acid beta-oxidation, an aerobic process breaking down fatty acids into acetyl-CoA and allowing the production of energy from fats. The first step of fatty acid beta-oxidation consists in the removal of one hydrogen from C-2 and C-3 of the straight-chain fatty acyl-CoA thioester, resulting in the formation of trans-2-enoyl-CoA. Among the different mitochondrial acyl-CoA dehydrogenases, very long-chain specific acyl-CoA dehydrogenase acts specifically on acyl-CoAs with saturated 12 to 24 carbons long primary chains.</text>
</comment>
<evidence type="ECO:0000313" key="12">
    <source>
        <dbReference type="Proteomes" id="UP001620626"/>
    </source>
</evidence>
<comment type="catalytic activity">
    <reaction evidence="9">
        <text>a very-long-chain 2,3-saturated fatty acyl-CoA + oxidized [electron-transfer flavoprotein] + H(+) = a very-long-chain (2E)-enoyl-CoA + reduced [electron-transfer flavoprotein]</text>
        <dbReference type="Rhea" id="RHEA:19181"/>
        <dbReference type="Rhea" id="RHEA-COMP:10685"/>
        <dbReference type="Rhea" id="RHEA-COMP:10686"/>
        <dbReference type="ChEBI" id="CHEBI:15378"/>
        <dbReference type="ChEBI" id="CHEBI:57692"/>
        <dbReference type="ChEBI" id="CHEBI:58307"/>
        <dbReference type="ChEBI" id="CHEBI:83724"/>
        <dbReference type="ChEBI" id="CHEBI:83728"/>
        <dbReference type="EC" id="1.3.8.9"/>
    </reaction>
    <physiologicalReaction direction="left-to-right" evidence="9">
        <dbReference type="Rhea" id="RHEA:19182"/>
    </physiologicalReaction>
</comment>
<dbReference type="EMBL" id="JBICBT010000903">
    <property type="protein sequence ID" value="KAL3094184.1"/>
    <property type="molecule type" value="Genomic_DNA"/>
</dbReference>
<dbReference type="Proteomes" id="UP001620626">
    <property type="component" value="Unassembled WGS sequence"/>
</dbReference>
<dbReference type="FunFam" id="2.40.110.10:FF:000006">
    <property type="entry name" value="very long-chain specific acyl-CoA dehydrogenase, mitochondrial"/>
    <property type="match status" value="1"/>
</dbReference>
<organism evidence="11 12">
    <name type="scientific">Heterodera trifolii</name>
    <dbReference type="NCBI Taxonomy" id="157864"/>
    <lineage>
        <taxon>Eukaryota</taxon>
        <taxon>Metazoa</taxon>
        <taxon>Ecdysozoa</taxon>
        <taxon>Nematoda</taxon>
        <taxon>Chromadorea</taxon>
        <taxon>Rhabditida</taxon>
        <taxon>Tylenchina</taxon>
        <taxon>Tylenchomorpha</taxon>
        <taxon>Tylenchoidea</taxon>
        <taxon>Heteroderidae</taxon>
        <taxon>Heteroderinae</taxon>
        <taxon>Heterodera</taxon>
    </lineage>
</organism>
<dbReference type="InterPro" id="IPR006091">
    <property type="entry name" value="Acyl-CoA_Oxase/DH_mid-dom"/>
</dbReference>
<protein>
    <recommendedName>
        <fullName evidence="6">Very long-chain specific acyl-CoA dehydrogenase, mitochondrial</fullName>
        <ecNumber evidence="5">1.3.8.9</ecNumber>
    </recommendedName>
</protein>
<evidence type="ECO:0000259" key="10">
    <source>
        <dbReference type="Pfam" id="PF02770"/>
    </source>
</evidence>
<feature type="domain" description="Acyl-CoA oxidase/dehydrogenase middle" evidence="10">
    <location>
        <begin position="75"/>
        <end position="167"/>
    </location>
</feature>
<keyword evidence="12" id="KW-1185">Reference proteome</keyword>
<dbReference type="EC" id="1.3.8.9" evidence="5"/>
<dbReference type="Pfam" id="PF02770">
    <property type="entry name" value="Acyl-CoA_dh_M"/>
    <property type="match status" value="1"/>
</dbReference>
<dbReference type="GO" id="GO:0017099">
    <property type="term" value="F:very-long-chain fatty acyl-CoA dehydrogenase activity"/>
    <property type="evidence" value="ECO:0007669"/>
    <property type="project" value="UniProtKB-EC"/>
</dbReference>
<keyword evidence="4" id="KW-0274">FAD</keyword>
<keyword evidence="3" id="KW-0702">S-nitrosylation</keyword>
<reference evidence="11 12" key="1">
    <citation type="submission" date="2024-10" db="EMBL/GenBank/DDBJ databases">
        <authorList>
            <person name="Kim D."/>
        </authorList>
    </citation>
    <scope>NUCLEOTIDE SEQUENCE [LARGE SCALE GENOMIC DNA]</scope>
    <source>
        <strain evidence="11">BH-2024</strain>
    </source>
</reference>
<sequence>MLAPALLNDFPSLRMSHPMMTILPEFPPETIPTRRLANGGQMVVHAPSGWHFAVRHRCAEGQIFAGLGHRQKSASFCLTEPSSGSDANSIRTRAEKSACGKFYTLNGGKIWINNGGFADVFTVFAKTPIKQADGTTKEKVSAFIVERGFGGITSGPPEKKMGIKGATRRRCTLTM</sequence>
<dbReference type="PANTHER" id="PTHR43884:SF11">
    <property type="entry name" value="VERY LONG-CHAIN SPECIFIC ACYL-COA DEHYDROGENASE, MITOCHONDRIAL"/>
    <property type="match status" value="1"/>
</dbReference>
<gene>
    <name evidence="11" type="ORF">niasHT_028273</name>
</gene>
<evidence type="ECO:0000256" key="8">
    <source>
        <dbReference type="ARBA" id="ARBA00046812"/>
    </source>
</evidence>
<comment type="subunit">
    <text evidence="8">Homodimer. Homodimerizes after import into the mitochondrion.</text>
</comment>
<dbReference type="InterPro" id="IPR009100">
    <property type="entry name" value="AcylCoA_DH/oxidase_NM_dom_sf"/>
</dbReference>
<evidence type="ECO:0000256" key="1">
    <source>
        <dbReference type="ARBA" id="ARBA00001974"/>
    </source>
</evidence>
<keyword evidence="2" id="KW-0285">Flavoprotein</keyword>
<dbReference type="InterPro" id="IPR006089">
    <property type="entry name" value="Acyl-CoA_DH_CS"/>
</dbReference>
<evidence type="ECO:0000256" key="2">
    <source>
        <dbReference type="ARBA" id="ARBA00022630"/>
    </source>
</evidence>
<dbReference type="InterPro" id="IPR046373">
    <property type="entry name" value="Acyl-CoA_Oxase/DH_mid-dom_sf"/>
</dbReference>
<dbReference type="PROSITE" id="PS00072">
    <property type="entry name" value="ACYL_COA_DH_1"/>
    <property type="match status" value="1"/>
</dbReference>
<evidence type="ECO:0000256" key="3">
    <source>
        <dbReference type="ARBA" id="ARBA00022799"/>
    </source>
</evidence>
<evidence type="ECO:0000256" key="5">
    <source>
        <dbReference type="ARBA" id="ARBA00039034"/>
    </source>
</evidence>
<evidence type="ECO:0000256" key="4">
    <source>
        <dbReference type="ARBA" id="ARBA00022827"/>
    </source>
</evidence>
<evidence type="ECO:0000256" key="9">
    <source>
        <dbReference type="ARBA" id="ARBA00049050"/>
    </source>
</evidence>
<evidence type="ECO:0000313" key="11">
    <source>
        <dbReference type="EMBL" id="KAL3094184.1"/>
    </source>
</evidence>
<evidence type="ECO:0000256" key="7">
    <source>
        <dbReference type="ARBA" id="ARBA00045422"/>
    </source>
</evidence>